<keyword evidence="3 4" id="KW-0949">S-adenosyl-L-methionine</keyword>
<keyword evidence="2 4" id="KW-0808">Transferase</keyword>
<feature type="binding site" evidence="4">
    <location>
        <position position="385"/>
    </location>
    <ligand>
        <name>S-adenosyl-L-methionine</name>
        <dbReference type="ChEBI" id="CHEBI:59789"/>
    </ligand>
</feature>
<feature type="compositionally biased region" description="Low complexity" evidence="5">
    <location>
        <begin position="151"/>
        <end position="192"/>
    </location>
</feature>
<dbReference type="SUPFAM" id="SSF50249">
    <property type="entry name" value="Nucleic acid-binding proteins"/>
    <property type="match status" value="1"/>
</dbReference>
<organism evidence="7 8">
    <name type="scientific">Actinoplanes sandaracinus</name>
    <dbReference type="NCBI Taxonomy" id="3045177"/>
    <lineage>
        <taxon>Bacteria</taxon>
        <taxon>Bacillati</taxon>
        <taxon>Actinomycetota</taxon>
        <taxon>Actinomycetes</taxon>
        <taxon>Micromonosporales</taxon>
        <taxon>Micromonosporaceae</taxon>
        <taxon>Actinoplanes</taxon>
    </lineage>
</organism>
<dbReference type="PANTHER" id="PTHR11061:SF30">
    <property type="entry name" value="TRNA (URACIL(54)-C(5))-METHYLTRANSFERASE"/>
    <property type="match status" value="1"/>
</dbReference>
<keyword evidence="1 4" id="KW-0489">Methyltransferase</keyword>
<comment type="similarity">
    <text evidence="4">Belongs to the class I-like SAM-binding methyltransferase superfamily. RNA M5U methyltransferase family.</text>
</comment>
<dbReference type="InterPro" id="IPR030391">
    <property type="entry name" value="MeTrfase_TrmA_CS"/>
</dbReference>
<proteinExistence type="inferred from homology"/>
<dbReference type="PROSITE" id="PS01231">
    <property type="entry name" value="TRMA_2"/>
    <property type="match status" value="1"/>
</dbReference>
<evidence type="ECO:0000256" key="2">
    <source>
        <dbReference type="ARBA" id="ARBA00022679"/>
    </source>
</evidence>
<dbReference type="PANTHER" id="PTHR11061">
    <property type="entry name" value="RNA M5U METHYLTRANSFERASE"/>
    <property type="match status" value="1"/>
</dbReference>
<evidence type="ECO:0000256" key="1">
    <source>
        <dbReference type="ARBA" id="ARBA00022603"/>
    </source>
</evidence>
<dbReference type="SUPFAM" id="SSF53335">
    <property type="entry name" value="S-adenosyl-L-methionine-dependent methyltransferases"/>
    <property type="match status" value="1"/>
</dbReference>
<feature type="domain" description="TRAM" evidence="6">
    <location>
        <begin position="17"/>
        <end position="78"/>
    </location>
</feature>
<dbReference type="EMBL" id="JASCTH010000024">
    <property type="protein sequence ID" value="MDI6103273.1"/>
    <property type="molecule type" value="Genomic_DNA"/>
</dbReference>
<comment type="caution">
    <text evidence="7">The sequence shown here is derived from an EMBL/GenBank/DDBJ whole genome shotgun (WGS) entry which is preliminary data.</text>
</comment>
<dbReference type="Gene3D" id="3.40.50.150">
    <property type="entry name" value="Vaccinia Virus protein VP39"/>
    <property type="match status" value="2"/>
</dbReference>
<evidence type="ECO:0000256" key="4">
    <source>
        <dbReference type="PROSITE-ProRule" id="PRU01024"/>
    </source>
</evidence>
<feature type="region of interest" description="Disordered" evidence="5">
    <location>
        <begin position="143"/>
        <end position="192"/>
    </location>
</feature>
<feature type="active site" description="Nucleophile" evidence="4">
    <location>
        <position position="457"/>
    </location>
</feature>
<dbReference type="InterPro" id="IPR012340">
    <property type="entry name" value="NA-bd_OB-fold"/>
</dbReference>
<feature type="binding site" evidence="4">
    <location>
        <position position="363"/>
    </location>
    <ligand>
        <name>S-adenosyl-L-methionine</name>
        <dbReference type="ChEBI" id="CHEBI:59789"/>
    </ligand>
</feature>
<protein>
    <submittedName>
        <fullName evidence="7">TRAM domain-containing protein</fullName>
    </submittedName>
</protein>
<evidence type="ECO:0000256" key="5">
    <source>
        <dbReference type="SAM" id="MobiDB-lite"/>
    </source>
</evidence>
<evidence type="ECO:0000313" key="8">
    <source>
        <dbReference type="Proteomes" id="UP001241758"/>
    </source>
</evidence>
<dbReference type="Pfam" id="PF05958">
    <property type="entry name" value="tRNA_U5-meth_tr"/>
    <property type="match status" value="1"/>
</dbReference>
<name>A0ABT6WU63_9ACTN</name>
<dbReference type="Proteomes" id="UP001241758">
    <property type="component" value="Unassembled WGS sequence"/>
</dbReference>
<dbReference type="InterPro" id="IPR002792">
    <property type="entry name" value="TRAM_dom"/>
</dbReference>
<feature type="binding site" evidence="4">
    <location>
        <position position="334"/>
    </location>
    <ligand>
        <name>S-adenosyl-L-methionine</name>
        <dbReference type="ChEBI" id="CHEBI:59789"/>
    </ligand>
</feature>
<dbReference type="Pfam" id="PF01938">
    <property type="entry name" value="TRAM"/>
    <property type="match status" value="1"/>
</dbReference>
<keyword evidence="8" id="KW-1185">Reference proteome</keyword>
<feature type="binding site" evidence="4">
    <location>
        <position position="430"/>
    </location>
    <ligand>
        <name>S-adenosyl-L-methionine</name>
        <dbReference type="ChEBI" id="CHEBI:59789"/>
    </ligand>
</feature>
<sequence length="500" mass="52090">MPGGETAAAGSLAADEDLIEGDRVEVTVGAPAHGGHCVARIGGPHGRVVFVRHALPGERVTAEITELHRGYLRADAVEIHEASPDRVTPPCPYARPGACGGCDLQHASGDAQLRWKAAVVRDQLTRLAGFTPEDQDQIFVRVEPLPPNPARPTTSRPPSVSPSEPVPLSASSSPSVSPSDSVPSAASSSPSVVPSESVAAAMGGCGVDEDPERLLGWRSRIRYAIDAAGRPGLLQHRSNQVVPIDRCRIAHPAIQGLDLLANDWPDLASLQAVASTGGDVAVLARHAGSAAPPSGDDLDEAAEGGPLIRLAGPVEVTEHAGGRAWRVPAQAFWQVHPAAAGTLVDAVLEMLRPAEGEIAWDLYGGAGLFAAALAERTGARTTVVESSSTGVAAARANLADLPQAEIVEARVEAALARRRVTGPVDLVVLDPPRSGAGARVVRAIAAARPRAVAYVACDPAALARDLKTFRSLGWRVERLRAFDCFPMTQHIECVAHLVPA</sequence>
<gene>
    <name evidence="7" type="ORF">QLQ12_32160</name>
</gene>
<dbReference type="PROSITE" id="PS50926">
    <property type="entry name" value="TRAM"/>
    <property type="match status" value="1"/>
</dbReference>
<evidence type="ECO:0000256" key="3">
    <source>
        <dbReference type="ARBA" id="ARBA00022691"/>
    </source>
</evidence>
<dbReference type="Gene3D" id="2.40.50.1070">
    <property type="match status" value="1"/>
</dbReference>
<accession>A0ABT6WU63</accession>
<dbReference type="Gene3D" id="2.40.50.140">
    <property type="entry name" value="Nucleic acid-binding proteins"/>
    <property type="match status" value="1"/>
</dbReference>
<reference evidence="7 8" key="1">
    <citation type="submission" date="2023-05" db="EMBL/GenBank/DDBJ databases">
        <title>Actinoplanes sp. NEAU-A12 genome sequencing.</title>
        <authorList>
            <person name="Wang Z.-S."/>
        </authorList>
    </citation>
    <scope>NUCLEOTIDE SEQUENCE [LARGE SCALE GENOMIC DNA]</scope>
    <source>
        <strain evidence="7 8">NEAU-A12</strain>
    </source>
</reference>
<dbReference type="InterPro" id="IPR029063">
    <property type="entry name" value="SAM-dependent_MTases_sf"/>
</dbReference>
<dbReference type="InterPro" id="IPR010280">
    <property type="entry name" value="U5_MeTrfase_fam"/>
</dbReference>
<evidence type="ECO:0000313" key="7">
    <source>
        <dbReference type="EMBL" id="MDI6103273.1"/>
    </source>
</evidence>
<dbReference type="PROSITE" id="PS51687">
    <property type="entry name" value="SAM_MT_RNA_M5U"/>
    <property type="match status" value="1"/>
</dbReference>
<evidence type="ECO:0000259" key="6">
    <source>
        <dbReference type="PROSITE" id="PS50926"/>
    </source>
</evidence>